<accession>A0A6I3KEG5</accession>
<dbReference type="EMBL" id="WMBQ01000001">
    <property type="protein sequence ID" value="MTD93915.1"/>
    <property type="molecule type" value="Genomic_DNA"/>
</dbReference>
<evidence type="ECO:0000313" key="1">
    <source>
        <dbReference type="EMBL" id="MTD93915.1"/>
    </source>
</evidence>
<reference evidence="1 2" key="1">
    <citation type="submission" date="2019-11" db="EMBL/GenBank/DDBJ databases">
        <title>Identification of a novel strain.</title>
        <authorList>
            <person name="Xu Q."/>
            <person name="Wang G."/>
        </authorList>
    </citation>
    <scope>NUCLEOTIDE SEQUENCE [LARGE SCALE GENOMIC DNA]</scope>
    <source>
        <strain evidence="2">xq</strain>
    </source>
</reference>
<evidence type="ECO:0000313" key="2">
    <source>
        <dbReference type="Proteomes" id="UP000440694"/>
    </source>
</evidence>
<proteinExistence type="predicted"/>
<organism evidence="1 2">
    <name type="scientific">Hyphomicrobium album</name>
    <dbReference type="NCBI Taxonomy" id="2665159"/>
    <lineage>
        <taxon>Bacteria</taxon>
        <taxon>Pseudomonadati</taxon>
        <taxon>Pseudomonadota</taxon>
        <taxon>Alphaproteobacteria</taxon>
        <taxon>Hyphomicrobiales</taxon>
        <taxon>Hyphomicrobiaceae</taxon>
        <taxon>Hyphomicrobium</taxon>
    </lineage>
</organism>
<sequence length="73" mass="7861">MSGITVWIAYNTDDECFASHEGAEEALDGLVESSGHGEGVRVIELRLTLPSVKPLAVEAVIPERDEPVTIRIA</sequence>
<dbReference type="RefSeq" id="WP_154738409.1">
    <property type="nucleotide sequence ID" value="NZ_WMBQ01000001.1"/>
</dbReference>
<protein>
    <submittedName>
        <fullName evidence="1">Uncharacterized protein</fullName>
    </submittedName>
</protein>
<dbReference type="AlphaFoldDB" id="A0A6I3KEG5"/>
<gene>
    <name evidence="1" type="ORF">GIW81_06145</name>
</gene>
<keyword evidence="2" id="KW-1185">Reference proteome</keyword>
<name>A0A6I3KEG5_9HYPH</name>
<dbReference type="Proteomes" id="UP000440694">
    <property type="component" value="Unassembled WGS sequence"/>
</dbReference>
<comment type="caution">
    <text evidence="1">The sequence shown here is derived from an EMBL/GenBank/DDBJ whole genome shotgun (WGS) entry which is preliminary data.</text>
</comment>